<dbReference type="InterPro" id="IPR007197">
    <property type="entry name" value="rSAM"/>
</dbReference>
<sequence length="294" mass="33693">MRLKKGKLMAEPKTAYIMVGERCFSNCSFCAQARDRRKEGYLSRILWIPYPVEILKKIKNFSRICFQTLDYPGVVDDLIYLKSLLPDIPVSVSIVPIEEKDMLLLADWVDTISFALDAANKEIFDEVKGYKVGNRFTWEMTWGALGKALKIFKKVNTHLIVGLGESDEDLYQVMKELRDLNISVGLFSYTPLFGGSYPDVGRYRAIQLMRYLLYQGHDNFASFDGGKVVEIKIPEKAKRTVERGIPFMTSGCPGCNRPFYNERPGGPIYNFPYALGEKERSLAMKQIRSYLRKI</sequence>
<dbReference type="Pfam" id="PF04055">
    <property type="entry name" value="Radical_SAM"/>
    <property type="match status" value="1"/>
</dbReference>
<dbReference type="Gene3D" id="3.20.20.70">
    <property type="entry name" value="Aldolase class I"/>
    <property type="match status" value="1"/>
</dbReference>
<dbReference type="InterPro" id="IPR058240">
    <property type="entry name" value="rSAM_sf"/>
</dbReference>
<dbReference type="InterPro" id="IPR006638">
    <property type="entry name" value="Elp3/MiaA/NifB-like_rSAM"/>
</dbReference>
<evidence type="ECO:0000256" key="2">
    <source>
        <dbReference type="ARBA" id="ARBA00022723"/>
    </source>
</evidence>
<dbReference type="EMBL" id="DRTM01000072">
    <property type="protein sequence ID" value="HHE75676.1"/>
    <property type="molecule type" value="Genomic_DNA"/>
</dbReference>
<dbReference type="GO" id="GO:0051536">
    <property type="term" value="F:iron-sulfur cluster binding"/>
    <property type="evidence" value="ECO:0007669"/>
    <property type="project" value="UniProtKB-KW"/>
</dbReference>
<keyword evidence="4" id="KW-0411">Iron-sulfur</keyword>
<protein>
    <submittedName>
        <fullName evidence="6">Radical SAM protein</fullName>
    </submittedName>
</protein>
<keyword evidence="2" id="KW-0479">Metal-binding</keyword>
<dbReference type="SFLD" id="SFLDS00029">
    <property type="entry name" value="Radical_SAM"/>
    <property type="match status" value="1"/>
</dbReference>
<dbReference type="GO" id="GO:0003824">
    <property type="term" value="F:catalytic activity"/>
    <property type="evidence" value="ECO:0007669"/>
    <property type="project" value="InterPro"/>
</dbReference>
<accession>A0A7J3T8W2</accession>
<comment type="caution">
    <text evidence="6">The sequence shown here is derived from an EMBL/GenBank/DDBJ whole genome shotgun (WGS) entry which is preliminary data.</text>
</comment>
<gene>
    <name evidence="6" type="ORF">ENL31_00935</name>
</gene>
<dbReference type="SFLD" id="SFLDG01098">
    <property type="entry name" value="Uncharacterised_Radical_SAM_Su"/>
    <property type="match status" value="1"/>
</dbReference>
<dbReference type="Proteomes" id="UP000886130">
    <property type="component" value="Unassembled WGS sequence"/>
</dbReference>
<proteinExistence type="predicted"/>
<dbReference type="SMART" id="SM00729">
    <property type="entry name" value="Elp3"/>
    <property type="match status" value="1"/>
</dbReference>
<dbReference type="AlphaFoldDB" id="A0A7J3T8W2"/>
<dbReference type="PROSITE" id="PS51918">
    <property type="entry name" value="RADICAL_SAM"/>
    <property type="match status" value="1"/>
</dbReference>
<reference evidence="6" key="1">
    <citation type="journal article" date="2020" name="mSystems">
        <title>Genome- and Community-Level Interaction Insights into Carbon Utilization and Element Cycling Functions of Hydrothermarchaeota in Hydrothermal Sediment.</title>
        <authorList>
            <person name="Zhou Z."/>
            <person name="Liu Y."/>
            <person name="Xu W."/>
            <person name="Pan J."/>
            <person name="Luo Z.H."/>
            <person name="Li M."/>
        </authorList>
    </citation>
    <scope>NUCLEOTIDE SEQUENCE [LARGE SCALE GENOMIC DNA]</scope>
    <source>
        <strain evidence="6">HyVt-85</strain>
    </source>
</reference>
<dbReference type="CDD" id="cd01335">
    <property type="entry name" value="Radical_SAM"/>
    <property type="match status" value="1"/>
</dbReference>
<feature type="domain" description="Radical SAM core" evidence="5">
    <location>
        <begin position="9"/>
        <end position="224"/>
    </location>
</feature>
<keyword evidence="1" id="KW-0949">S-adenosyl-L-methionine</keyword>
<evidence type="ECO:0000256" key="4">
    <source>
        <dbReference type="ARBA" id="ARBA00023014"/>
    </source>
</evidence>
<organism evidence="6">
    <name type="scientific">Candidatus Aciduliprofundum boonei</name>
    <dbReference type="NCBI Taxonomy" id="379547"/>
    <lineage>
        <taxon>Archaea</taxon>
        <taxon>Methanobacteriati</taxon>
        <taxon>Thermoplasmatota</taxon>
        <taxon>DHVE2 group</taxon>
        <taxon>Candidatus Aciduliprofundum</taxon>
    </lineage>
</organism>
<dbReference type="GO" id="GO:0046872">
    <property type="term" value="F:metal ion binding"/>
    <property type="evidence" value="ECO:0007669"/>
    <property type="project" value="UniProtKB-KW"/>
</dbReference>
<name>A0A7J3T8W2_9ARCH</name>
<keyword evidence="3" id="KW-0408">Iron</keyword>
<evidence type="ECO:0000256" key="1">
    <source>
        <dbReference type="ARBA" id="ARBA00022691"/>
    </source>
</evidence>
<dbReference type="InterPro" id="IPR013785">
    <property type="entry name" value="Aldolase_TIM"/>
</dbReference>
<evidence type="ECO:0000256" key="3">
    <source>
        <dbReference type="ARBA" id="ARBA00023004"/>
    </source>
</evidence>
<evidence type="ECO:0000259" key="5">
    <source>
        <dbReference type="PROSITE" id="PS51918"/>
    </source>
</evidence>
<dbReference type="SUPFAM" id="SSF102114">
    <property type="entry name" value="Radical SAM enzymes"/>
    <property type="match status" value="1"/>
</dbReference>
<evidence type="ECO:0000313" key="6">
    <source>
        <dbReference type="EMBL" id="HHE75676.1"/>
    </source>
</evidence>